<evidence type="ECO:0000313" key="2">
    <source>
        <dbReference type="Proteomes" id="UP000008144"/>
    </source>
</evidence>
<reference evidence="1" key="2">
    <citation type="journal article" date="2008" name="Genome Biol.">
        <title>Improved genome assembly and evidence-based global gene model set for the chordate Ciona intestinalis: new insight into intron and operon populations.</title>
        <authorList>
            <person name="Satou Y."/>
            <person name="Mineta K."/>
            <person name="Ogasawara M."/>
            <person name="Sasakura Y."/>
            <person name="Shoguchi E."/>
            <person name="Ueno K."/>
            <person name="Yamada L."/>
            <person name="Matsumoto J."/>
            <person name="Wasserscheid J."/>
            <person name="Dewar K."/>
            <person name="Wiley G.B."/>
            <person name="Macmil S.L."/>
            <person name="Roe B.A."/>
            <person name="Zeller R.W."/>
            <person name="Hastings K.E."/>
            <person name="Lemaire P."/>
            <person name="Lindquist E."/>
            <person name="Endo T."/>
            <person name="Hotta K."/>
            <person name="Inaba K."/>
        </authorList>
    </citation>
    <scope>NUCLEOTIDE SEQUENCE [LARGE SCALE GENOMIC DNA]</scope>
    <source>
        <strain evidence="1">wild type</strain>
    </source>
</reference>
<proteinExistence type="predicted"/>
<accession>H2Y1N4</accession>
<keyword evidence="2" id="KW-1185">Reference proteome</keyword>
<organism evidence="1 2">
    <name type="scientific">Ciona intestinalis</name>
    <name type="common">Transparent sea squirt</name>
    <name type="synonym">Ascidia intestinalis</name>
    <dbReference type="NCBI Taxonomy" id="7719"/>
    <lineage>
        <taxon>Eukaryota</taxon>
        <taxon>Metazoa</taxon>
        <taxon>Chordata</taxon>
        <taxon>Tunicata</taxon>
        <taxon>Ascidiacea</taxon>
        <taxon>Phlebobranchia</taxon>
        <taxon>Cionidae</taxon>
        <taxon>Ciona</taxon>
    </lineage>
</organism>
<reference evidence="1" key="4">
    <citation type="submission" date="2025-09" db="UniProtKB">
        <authorList>
            <consortium name="Ensembl"/>
        </authorList>
    </citation>
    <scope>IDENTIFICATION</scope>
</reference>
<dbReference type="Ensembl" id="ENSCINT00000032507.1">
    <property type="protein sequence ID" value="ENSCINP00000035818.1"/>
    <property type="gene ID" value="ENSCING00000020288.1"/>
</dbReference>
<dbReference type="HOGENOM" id="CLU_3037539_0_0_1"/>
<dbReference type="AlphaFoldDB" id="H2Y1N4"/>
<dbReference type="Proteomes" id="UP000008144">
    <property type="component" value="Chromosome 8"/>
</dbReference>
<reference evidence="1" key="3">
    <citation type="submission" date="2025-08" db="UniProtKB">
        <authorList>
            <consortium name="Ensembl"/>
        </authorList>
    </citation>
    <scope>IDENTIFICATION</scope>
</reference>
<protein>
    <submittedName>
        <fullName evidence="1">Uncharacterized protein</fullName>
    </submittedName>
</protein>
<sequence length="55" mass="6380">NSNTLIIDEGNLICLINYIYSLFVVQNLKVVQLMEQFTCKIRSKNTTTEENNKVE</sequence>
<reference evidence="2" key="1">
    <citation type="journal article" date="2002" name="Science">
        <title>The draft genome of Ciona intestinalis: insights into chordate and vertebrate origins.</title>
        <authorList>
            <person name="Dehal P."/>
            <person name="Satou Y."/>
            <person name="Campbell R.K."/>
            <person name="Chapman J."/>
            <person name="Degnan B."/>
            <person name="De Tomaso A."/>
            <person name="Davidson B."/>
            <person name="Di Gregorio A."/>
            <person name="Gelpke M."/>
            <person name="Goodstein D.M."/>
            <person name="Harafuji N."/>
            <person name="Hastings K.E."/>
            <person name="Ho I."/>
            <person name="Hotta K."/>
            <person name="Huang W."/>
            <person name="Kawashima T."/>
            <person name="Lemaire P."/>
            <person name="Martinez D."/>
            <person name="Meinertzhagen I.A."/>
            <person name="Necula S."/>
            <person name="Nonaka M."/>
            <person name="Putnam N."/>
            <person name="Rash S."/>
            <person name="Saiga H."/>
            <person name="Satake M."/>
            <person name="Terry A."/>
            <person name="Yamada L."/>
            <person name="Wang H.G."/>
            <person name="Awazu S."/>
            <person name="Azumi K."/>
            <person name="Boore J."/>
            <person name="Branno M."/>
            <person name="Chin-Bow S."/>
            <person name="DeSantis R."/>
            <person name="Doyle S."/>
            <person name="Francino P."/>
            <person name="Keys D.N."/>
            <person name="Haga S."/>
            <person name="Hayashi H."/>
            <person name="Hino K."/>
            <person name="Imai K.S."/>
            <person name="Inaba K."/>
            <person name="Kano S."/>
            <person name="Kobayashi K."/>
            <person name="Kobayashi M."/>
            <person name="Lee B.I."/>
            <person name="Makabe K.W."/>
            <person name="Manohar C."/>
            <person name="Matassi G."/>
            <person name="Medina M."/>
            <person name="Mochizuki Y."/>
            <person name="Mount S."/>
            <person name="Morishita T."/>
            <person name="Miura S."/>
            <person name="Nakayama A."/>
            <person name="Nishizaka S."/>
            <person name="Nomoto H."/>
            <person name="Ohta F."/>
            <person name="Oishi K."/>
            <person name="Rigoutsos I."/>
            <person name="Sano M."/>
            <person name="Sasaki A."/>
            <person name="Sasakura Y."/>
            <person name="Shoguchi E."/>
            <person name="Shin-i T."/>
            <person name="Spagnuolo A."/>
            <person name="Stainier D."/>
            <person name="Suzuki M.M."/>
            <person name="Tassy O."/>
            <person name="Takatori N."/>
            <person name="Tokuoka M."/>
            <person name="Yagi K."/>
            <person name="Yoshizaki F."/>
            <person name="Wada S."/>
            <person name="Zhang C."/>
            <person name="Hyatt P.D."/>
            <person name="Larimer F."/>
            <person name="Detter C."/>
            <person name="Doggett N."/>
            <person name="Glavina T."/>
            <person name="Hawkins T."/>
            <person name="Richardson P."/>
            <person name="Lucas S."/>
            <person name="Kohara Y."/>
            <person name="Levine M."/>
            <person name="Satoh N."/>
            <person name="Rokhsar D.S."/>
        </authorList>
    </citation>
    <scope>NUCLEOTIDE SEQUENCE [LARGE SCALE GENOMIC DNA]</scope>
</reference>
<name>H2Y1N4_CIOIN</name>
<dbReference type="EMBL" id="EAAA01002669">
    <property type="status" value="NOT_ANNOTATED_CDS"/>
    <property type="molecule type" value="Genomic_DNA"/>
</dbReference>
<evidence type="ECO:0000313" key="1">
    <source>
        <dbReference type="Ensembl" id="ENSCINP00000035818.1"/>
    </source>
</evidence>
<dbReference type="InParanoid" id="H2Y1N4"/>